<sequence>MDKSLVTVIALSTILVGCGGDDDDHSSDNTDTNAIPANVVSIAKSAVETVRMASAFPATSEFFVQPETQSASMNTVNSAMFGDTSEETATPDSAASISGECGGNAETMMHTTTGEEGPYPINVEWSLQHNNFCQYNREGAQFTIEGNVNVLVDVISETQNSVEERYQFSFTHSRIGAPGQGSLDMKSSCESSMSDTEQLACEYSFYGQNHTAHFNLSKDDSFSETHSKGNLLLDNNQLAGLDFAELAHCENGNIANGSGVITLPEGDTMAIDFDDCMSFTLNYKGSSETLLF</sequence>
<evidence type="ECO:0008006" key="3">
    <source>
        <dbReference type="Google" id="ProtNLM"/>
    </source>
</evidence>
<dbReference type="Proteomes" id="UP001156870">
    <property type="component" value="Unassembled WGS sequence"/>
</dbReference>
<evidence type="ECO:0000313" key="1">
    <source>
        <dbReference type="EMBL" id="GLS28260.1"/>
    </source>
</evidence>
<name>A0AA37T705_9GAMM</name>
<gene>
    <name evidence="1" type="ORF">GCM10007877_39790</name>
</gene>
<dbReference type="EMBL" id="BSPD01000103">
    <property type="protein sequence ID" value="GLS28260.1"/>
    <property type="molecule type" value="Genomic_DNA"/>
</dbReference>
<comment type="caution">
    <text evidence="1">The sequence shown here is derived from an EMBL/GenBank/DDBJ whole genome shotgun (WGS) entry which is preliminary data.</text>
</comment>
<organism evidence="1 2">
    <name type="scientific">Marinibactrum halimedae</name>
    <dbReference type="NCBI Taxonomy" id="1444977"/>
    <lineage>
        <taxon>Bacteria</taxon>
        <taxon>Pseudomonadati</taxon>
        <taxon>Pseudomonadota</taxon>
        <taxon>Gammaproteobacteria</taxon>
        <taxon>Cellvibrionales</taxon>
        <taxon>Cellvibrionaceae</taxon>
        <taxon>Marinibactrum</taxon>
    </lineage>
</organism>
<protein>
    <recommendedName>
        <fullName evidence="3">Lipoprotein</fullName>
    </recommendedName>
</protein>
<keyword evidence="2" id="KW-1185">Reference proteome</keyword>
<evidence type="ECO:0000313" key="2">
    <source>
        <dbReference type="Proteomes" id="UP001156870"/>
    </source>
</evidence>
<dbReference type="PROSITE" id="PS51257">
    <property type="entry name" value="PROKAR_LIPOPROTEIN"/>
    <property type="match status" value="1"/>
</dbReference>
<accession>A0AA37T705</accession>
<dbReference type="AlphaFoldDB" id="A0AA37T705"/>
<reference evidence="1 2" key="1">
    <citation type="journal article" date="2014" name="Int. J. Syst. Evol. Microbiol.">
        <title>Complete genome sequence of Corynebacterium casei LMG S-19264T (=DSM 44701T), isolated from a smear-ripened cheese.</title>
        <authorList>
            <consortium name="US DOE Joint Genome Institute (JGI-PGF)"/>
            <person name="Walter F."/>
            <person name="Albersmeier A."/>
            <person name="Kalinowski J."/>
            <person name="Ruckert C."/>
        </authorList>
    </citation>
    <scope>NUCLEOTIDE SEQUENCE [LARGE SCALE GENOMIC DNA]</scope>
    <source>
        <strain evidence="1 2">NBRC 110095</strain>
    </source>
</reference>
<dbReference type="RefSeq" id="WP_232594564.1">
    <property type="nucleotide sequence ID" value="NZ_BSPD01000103.1"/>
</dbReference>
<proteinExistence type="predicted"/>